<dbReference type="InterPro" id="IPR001680">
    <property type="entry name" value="WD40_rpt"/>
</dbReference>
<dbReference type="WBParaSite" id="ECPE_0000801501-mRNA-1">
    <property type="protein sequence ID" value="ECPE_0000801501-mRNA-1"/>
    <property type="gene ID" value="ECPE_0000801501"/>
</dbReference>
<proteinExistence type="predicted"/>
<gene>
    <name evidence="2" type="ORF">ECPE_LOCUS7994</name>
</gene>
<accession>A0A183AM09</accession>
<name>A0A183AM09_9TREM</name>
<dbReference type="InterPro" id="IPR052640">
    <property type="entry name" value="Gemin-5"/>
</dbReference>
<dbReference type="GO" id="GO:0032797">
    <property type="term" value="C:SMN complex"/>
    <property type="evidence" value="ECO:0007669"/>
    <property type="project" value="TreeGrafter"/>
</dbReference>
<evidence type="ECO:0000313" key="3">
    <source>
        <dbReference type="Proteomes" id="UP000272942"/>
    </source>
</evidence>
<dbReference type="InterPro" id="IPR011047">
    <property type="entry name" value="Quinoprotein_ADH-like_sf"/>
</dbReference>
<dbReference type="GO" id="GO:0005634">
    <property type="term" value="C:nucleus"/>
    <property type="evidence" value="ECO:0007669"/>
    <property type="project" value="TreeGrafter"/>
</dbReference>
<dbReference type="OrthoDB" id="7326421at2759"/>
<organism evidence="4">
    <name type="scientific">Echinostoma caproni</name>
    <dbReference type="NCBI Taxonomy" id="27848"/>
    <lineage>
        <taxon>Eukaryota</taxon>
        <taxon>Metazoa</taxon>
        <taxon>Spiralia</taxon>
        <taxon>Lophotrochozoa</taxon>
        <taxon>Platyhelminthes</taxon>
        <taxon>Trematoda</taxon>
        <taxon>Digenea</taxon>
        <taxon>Plagiorchiida</taxon>
        <taxon>Echinostomata</taxon>
        <taxon>Echinostomatoidea</taxon>
        <taxon>Echinostomatidae</taxon>
        <taxon>Echinostoma</taxon>
    </lineage>
</organism>
<dbReference type="SUPFAM" id="SSF50998">
    <property type="entry name" value="Quinoprotein alcohol dehydrogenase-like"/>
    <property type="match status" value="1"/>
</dbReference>
<dbReference type="InterPro" id="IPR015943">
    <property type="entry name" value="WD40/YVTN_repeat-like_dom_sf"/>
</dbReference>
<protein>
    <submittedName>
        <fullName evidence="4">WD_REPEATS_REGION domain-containing protein</fullName>
    </submittedName>
</protein>
<reference evidence="4" key="1">
    <citation type="submission" date="2016-06" db="UniProtKB">
        <authorList>
            <consortium name="WormBaseParasite"/>
        </authorList>
    </citation>
    <scope>IDENTIFICATION</scope>
</reference>
<feature type="repeat" description="WD" evidence="1">
    <location>
        <begin position="621"/>
        <end position="663"/>
    </location>
</feature>
<keyword evidence="1" id="KW-0853">WD repeat</keyword>
<dbReference type="PROSITE" id="PS50294">
    <property type="entry name" value="WD_REPEATS_REGION"/>
    <property type="match status" value="1"/>
</dbReference>
<dbReference type="InterPro" id="IPR036322">
    <property type="entry name" value="WD40_repeat_dom_sf"/>
</dbReference>
<dbReference type="Pfam" id="PF00400">
    <property type="entry name" value="WD40"/>
    <property type="match status" value="3"/>
</dbReference>
<dbReference type="SUPFAM" id="SSF50978">
    <property type="entry name" value="WD40 repeat-like"/>
    <property type="match status" value="1"/>
</dbReference>
<dbReference type="AlphaFoldDB" id="A0A183AM09"/>
<dbReference type="PROSITE" id="PS50082">
    <property type="entry name" value="WD_REPEATS_2"/>
    <property type="match status" value="1"/>
</dbReference>
<dbReference type="GO" id="GO:0000387">
    <property type="term" value="P:spliceosomal snRNP assembly"/>
    <property type="evidence" value="ECO:0007669"/>
    <property type="project" value="TreeGrafter"/>
</dbReference>
<dbReference type="PANTHER" id="PTHR46362:SF1">
    <property type="entry name" value="GEM-ASSOCIATED PROTEIN 5"/>
    <property type="match status" value="1"/>
</dbReference>
<dbReference type="SMART" id="SM00320">
    <property type="entry name" value="WD40"/>
    <property type="match status" value="7"/>
</dbReference>
<evidence type="ECO:0000313" key="2">
    <source>
        <dbReference type="EMBL" id="VDP82522.1"/>
    </source>
</evidence>
<keyword evidence="3" id="KW-1185">Reference proteome</keyword>
<dbReference type="Proteomes" id="UP000272942">
    <property type="component" value="Unassembled WGS sequence"/>
</dbReference>
<dbReference type="EMBL" id="UZAN01045366">
    <property type="protein sequence ID" value="VDP82522.1"/>
    <property type="molecule type" value="Genomic_DNA"/>
</dbReference>
<dbReference type="Gene3D" id="2.130.10.10">
    <property type="entry name" value="YVTN repeat-like/Quinoprotein amine dehydrogenase"/>
    <property type="match status" value="2"/>
</dbReference>
<sequence>MLAQEFNVRVVNEALLPTAVDSYFPDNGSALFVLIGCNRGMLIVWCITKISQSHEYVCKKFEAEEVLTLRWNSFSQSPHHLNFAVGYRKGLIGVYQYRMFSVTSGQVITQLFRFHAHEKDICDLFWRRNTNACGHPKIDLVTTGRDQFVKIWDVESSWCSSSIRVPGSSRVLSKEANRSGRDKNSSIGTPWITCCQAEGESSLWISGLRGEIYHWSIQDTSKTIAKPTASNIHTMLVFALRSIPNSNGLFVSVSQDRQVLVWQSTAPNSLAPVLRIPTVTGGISALSQSEHGNGPIAAGVSDGSLILWRPCTTSHATRAVFGQDLTVLWPRGQNSNGITALAWHPSPQHESFLAYGTEAGCVDLLDTAKPRKVANPQKSKTQPHIFGTTVYRVVWGPRLFSRGSVEDATQNSRDPESIVCCEAVDQVASVSSADVANCDEDSETTGESKSTQNFSFYVYSVCKGRIFCHIGFQRTPLDVTLRFPQPRNTNTDEWAEFKRTDISFLHLNRPRTVKDCVSDLIYDRWDWIIGVGYRDGRVDIYLHRRSTEFRKTDSSKLSALCTLNTHTKSINCLAWSYDSYRLAIGSNEHFITVVDLTQFLLDAIRSPSSTPLVSSTCLARLEGHGNRITCLDWSPHDPALLLSASFDGTANVWSVEVGDSPQNYRSLANFRAHKLRLFSCLWSRTESDLAYSGGELHHLFGWRPSKLVYTEPPNTRRYRPPPVKKVQNASSVDHFLSDDKHSSNISASHPSIELSVCERQISEPMEAGSIAKSINVKKFVSENIGEKTRKRPALFPKFLHRADLQTNMVNYVSVPPLQLSSKLAQVKDIMGTSSDILISATVLVCAGRCREAVDLLMNHNRLKEALLLARLRLDPEDAQTLIKQCLGRMIDRKLTGDVVHLNVIYQLAYGKHGNLGSVLSRSLVSSSETALDALANYWTQFVISARSTDTAARVDLLLQFACACLLVGFDLSNDEDGVECTTTQFFSGWKLLFETMNCSLDVSIVIALLETALLVSTLLYQENYFDVIIPSEFHIPADALLRLDQLVGDRIYQRSHWSTCMLRFVVGLAAVLLSTQPKVENMELSPEKQNTDQFTSIVSPLEDCRKLDPEKSKRLINNLILLFEKLHFNNTTFCASLIALREC</sequence>
<evidence type="ECO:0000313" key="4">
    <source>
        <dbReference type="WBParaSite" id="ECPE_0000801501-mRNA-1"/>
    </source>
</evidence>
<reference evidence="2 3" key="2">
    <citation type="submission" date="2018-11" db="EMBL/GenBank/DDBJ databases">
        <authorList>
            <consortium name="Pathogen Informatics"/>
        </authorList>
    </citation>
    <scope>NUCLEOTIDE SEQUENCE [LARGE SCALE GENOMIC DNA]</scope>
    <source>
        <strain evidence="2 3">Egypt</strain>
    </source>
</reference>
<evidence type="ECO:0000256" key="1">
    <source>
        <dbReference type="PROSITE-ProRule" id="PRU00221"/>
    </source>
</evidence>
<dbReference type="GO" id="GO:0003730">
    <property type="term" value="F:mRNA 3'-UTR binding"/>
    <property type="evidence" value="ECO:0007669"/>
    <property type="project" value="TreeGrafter"/>
</dbReference>
<dbReference type="PANTHER" id="PTHR46362">
    <property type="entry name" value="GEM-ASSOCIATED PROTEIN 5"/>
    <property type="match status" value="1"/>
</dbReference>